<organism evidence="1 2">
    <name type="scientific">Clostridium senegalense</name>
    <dbReference type="NCBI Taxonomy" id="1465809"/>
    <lineage>
        <taxon>Bacteria</taxon>
        <taxon>Bacillati</taxon>
        <taxon>Bacillota</taxon>
        <taxon>Clostridia</taxon>
        <taxon>Eubacteriales</taxon>
        <taxon>Clostridiaceae</taxon>
        <taxon>Clostridium</taxon>
    </lineage>
</organism>
<comment type="caution">
    <text evidence="1">The sequence shown here is derived from an EMBL/GenBank/DDBJ whole genome shotgun (WGS) entry which is preliminary data.</text>
</comment>
<dbReference type="Proteomes" id="UP000481872">
    <property type="component" value="Unassembled WGS sequence"/>
</dbReference>
<dbReference type="InterPro" id="IPR016621">
    <property type="entry name" value="UCP014543"/>
</dbReference>
<evidence type="ECO:0000313" key="1">
    <source>
        <dbReference type="EMBL" id="NEU06191.1"/>
    </source>
</evidence>
<dbReference type="EMBL" id="JAAGPU010000036">
    <property type="protein sequence ID" value="NEU06191.1"/>
    <property type="molecule type" value="Genomic_DNA"/>
</dbReference>
<accession>A0A6M0H8K8</accession>
<dbReference type="AlphaFoldDB" id="A0A6M0H8K8"/>
<name>A0A6M0H8K8_9CLOT</name>
<keyword evidence="2" id="KW-1185">Reference proteome</keyword>
<protein>
    <submittedName>
        <fullName evidence="1">DUF3783 domain-containing protein</fullName>
    </submittedName>
</protein>
<gene>
    <name evidence="1" type="ORF">G3M99_15295</name>
</gene>
<dbReference type="RefSeq" id="WP_010297932.1">
    <property type="nucleotide sequence ID" value="NZ_CABKRL010000005.1"/>
</dbReference>
<reference evidence="1 2" key="1">
    <citation type="submission" date="2020-02" db="EMBL/GenBank/DDBJ databases">
        <title>Genome assembly of a novel Clostridium senegalense strain.</title>
        <authorList>
            <person name="Gupta T.B."/>
            <person name="Jauregui R."/>
            <person name="Maclean P."/>
            <person name="Nawarathana A."/>
            <person name="Brightwell G."/>
        </authorList>
    </citation>
    <scope>NUCLEOTIDE SEQUENCE [LARGE SCALE GENOMIC DNA]</scope>
    <source>
        <strain evidence="1 2">AGRFS4</strain>
    </source>
</reference>
<evidence type="ECO:0000313" key="2">
    <source>
        <dbReference type="Proteomes" id="UP000481872"/>
    </source>
</evidence>
<dbReference type="Pfam" id="PF12646">
    <property type="entry name" value="DUF3783"/>
    <property type="match status" value="1"/>
</dbReference>
<proteinExistence type="predicted"/>
<sequence length="123" mass="13978">MSDLNDKLLITYGLTNEEIDKLNEVFKNKVSKECIVIKDGMAKFKMKEIILGNEGNEGVEELPKEKVIIFNGLANSSLQNAIKAVRNNLEDKPILAAITPVSINWSFKFLLEHLIEEKKRFSK</sequence>